<reference evidence="2" key="1">
    <citation type="submission" date="2021-12" db="EMBL/GenBank/DDBJ databases">
        <title>Comparative genomics, transcriptomics and evolutionary studies reveal genomic signatures of adaptation to plant cell wall in hemibiotrophic fungi.</title>
        <authorList>
            <consortium name="DOE Joint Genome Institute"/>
            <person name="Baroncelli R."/>
            <person name="Diaz J.F."/>
            <person name="Benocci T."/>
            <person name="Peng M."/>
            <person name="Battaglia E."/>
            <person name="Haridas S."/>
            <person name="Andreopoulos W."/>
            <person name="Labutti K."/>
            <person name="Pangilinan J."/>
            <person name="Floch G.L."/>
            <person name="Makela M.R."/>
            <person name="Henrissat B."/>
            <person name="Grigoriev I.V."/>
            <person name="Crouch J.A."/>
            <person name="De Vries R.P."/>
            <person name="Sukno S.A."/>
            <person name="Thon M.R."/>
        </authorList>
    </citation>
    <scope>NUCLEOTIDE SEQUENCE</scope>
    <source>
        <strain evidence="2">CBS 112980</strain>
    </source>
</reference>
<gene>
    <name evidence="2" type="ORF">BDZ83DRAFT_418584</name>
</gene>
<organism evidence="2 3">
    <name type="scientific">Glomerella acutata</name>
    <name type="common">Colletotrichum acutatum</name>
    <dbReference type="NCBI Taxonomy" id="27357"/>
    <lineage>
        <taxon>Eukaryota</taxon>
        <taxon>Fungi</taxon>
        <taxon>Dikarya</taxon>
        <taxon>Ascomycota</taxon>
        <taxon>Pezizomycotina</taxon>
        <taxon>Sordariomycetes</taxon>
        <taxon>Hypocreomycetidae</taxon>
        <taxon>Glomerellales</taxon>
        <taxon>Glomerellaceae</taxon>
        <taxon>Colletotrichum</taxon>
        <taxon>Colletotrichum acutatum species complex</taxon>
    </lineage>
</organism>
<protein>
    <submittedName>
        <fullName evidence="2">Uncharacterized protein</fullName>
    </submittedName>
</protein>
<name>A0AAD8UIW5_GLOAC</name>
<feature type="region of interest" description="Disordered" evidence="1">
    <location>
        <begin position="130"/>
        <end position="153"/>
    </location>
</feature>
<sequence>MGRPCFMLLCSNRHVPFWVFYSAHCFLFRLMSNILQALSCFVPFPPYVSVVYFVPPTFSIIPAPDAMSSVINECTLSRSLYIPPWCKAHTHVHPSPSLDVSPPTNAPITTLSLSPSAKDLPTCGPVCPGPGKAPRKCQAPKRREPPPTLPYSSAWVPLVASDTTMILAKTRDMPRCARVRKPSPPPGVS</sequence>
<keyword evidence="3" id="KW-1185">Reference proteome</keyword>
<dbReference type="RefSeq" id="XP_060362595.1">
    <property type="nucleotide sequence ID" value="XM_060502966.1"/>
</dbReference>
<comment type="caution">
    <text evidence="2">The sequence shown here is derived from an EMBL/GenBank/DDBJ whole genome shotgun (WGS) entry which is preliminary data.</text>
</comment>
<proteinExistence type="predicted"/>
<dbReference type="Proteomes" id="UP001244207">
    <property type="component" value="Unassembled WGS sequence"/>
</dbReference>
<dbReference type="AlphaFoldDB" id="A0AAD8UIW5"/>
<evidence type="ECO:0000313" key="3">
    <source>
        <dbReference type="Proteomes" id="UP001244207"/>
    </source>
</evidence>
<accession>A0AAD8UIW5</accession>
<evidence type="ECO:0000256" key="1">
    <source>
        <dbReference type="SAM" id="MobiDB-lite"/>
    </source>
</evidence>
<dbReference type="EMBL" id="JAHMHS010000078">
    <property type="protein sequence ID" value="KAK1722540.1"/>
    <property type="molecule type" value="Genomic_DNA"/>
</dbReference>
<dbReference type="GeneID" id="85386865"/>
<evidence type="ECO:0000313" key="2">
    <source>
        <dbReference type="EMBL" id="KAK1722540.1"/>
    </source>
</evidence>